<comment type="caution">
    <text evidence="2">The sequence shown here is derived from an EMBL/GenBank/DDBJ whole genome shotgun (WGS) entry which is preliminary data.</text>
</comment>
<accession>A0A086K066</accession>
<name>A0A086K066_TOXGO</name>
<dbReference type="AlphaFoldDB" id="A0A086K066"/>
<feature type="compositionally biased region" description="Polar residues" evidence="1">
    <location>
        <begin position="27"/>
        <end position="43"/>
    </location>
</feature>
<sequence length="1041" mass="114311">MATPHHPVNDGSVEPPNPNAGLLCGPSNATDYGKTESSLDQGQLSSAKATSFLGVSGGNGGNGANTDSSAAAAPLISSHMEEAIDLFLEEGKLLEDLDRVHVTEIYSTFKDQTNARPGCTTMGSSRVPIFSPFEGSTRAQSMSEGIPRRSRETVVGRDMDGYKEGSSISTASSRRTVVSPAALVVAGGSPGEARFMLPSSGVGAYNSISLTKVQPTADKQHVLLTALEWERFRRIVTNLLSTNIDLRSKLRSSQQQFRQLGYTESLEQTVARLKCEELQLRRAIATREACFAGNYSLRAKISACRTGLDGFQDPLQKYQSQLQSLRDLARVLGESVNQMKDRRKQMTATNESLMTVPQTVSVDSQQSGTRWICPQGCAGVLKEIRVAGGRCFVVTIHVRYPSHMESKRSIESSTPRSSTPTSCLDGSNKNSAKVPPMADTFREFDGASMKHRIGLCPSGEATGVVENCEQTASEFVFTGESPHAAASNCPKTLEDLHRYFWARELAEMISNKRAEVIIVVYDTMTSNVHIQTLNMREWPENITREFVHGIVLHISSNLHVQSICASDRGQVPPADSSLPTTPEKGKSVGLTSKDAITLQYKKPVNSGGLRETVIQGHVDESFFEEMSEFLVYSGYHEISGVADLAKEPTYFFVCIYQHSERLLVARLFSPRSSQLLVLWIDVVHAKTEYMKLLESKGSAGKLSYYRKGPGAVVEAECKMEDENLLLSADLIRFIVSRLSYENGRLFLVHVTEKNDTRYSPHQSNLQSEGNLLPVALNSPSHSVEMDGQLKRMPPHCRQRVFEALSVAETTLRGHTTITFRHPQLVERVVDESGSSGRSSFVLVQSRVSLLPLEESVSFVVYDPATAWIAESSFHLLDGVVVVQSRQRTFLQKLSLTQTLLDQLFEELSASAVAGSKNMRTDRATLCQYGDGPPRSIADKSAAAEIQENDQTELQTYHDIGGGSSGAELFPTAGEGARKYIASDDKYREKDEAPVDQNARAVAALSRLQWMALLQEIYRDMKLTNNSLVLPGVTLGRVTAYL</sequence>
<feature type="region of interest" description="Disordered" evidence="1">
    <location>
        <begin position="1"/>
        <end position="43"/>
    </location>
</feature>
<evidence type="ECO:0000256" key="1">
    <source>
        <dbReference type="SAM" id="MobiDB-lite"/>
    </source>
</evidence>
<protein>
    <submittedName>
        <fullName evidence="2">Uncharacterized protein</fullName>
    </submittedName>
</protein>
<gene>
    <name evidence="2" type="ORF">TGP89_217380</name>
</gene>
<proteinExistence type="predicted"/>
<feature type="region of interest" description="Disordered" evidence="1">
    <location>
        <begin position="404"/>
        <end position="436"/>
    </location>
</feature>
<feature type="compositionally biased region" description="Low complexity" evidence="1">
    <location>
        <begin position="411"/>
        <end position="422"/>
    </location>
</feature>
<evidence type="ECO:0000313" key="2">
    <source>
        <dbReference type="EMBL" id="KFG37784.1"/>
    </source>
</evidence>
<dbReference type="OrthoDB" id="329745at2759"/>
<dbReference type="VEuPathDB" id="ToxoDB:TGP89_217380"/>
<reference evidence="2 3" key="1">
    <citation type="submission" date="2014-03" db="EMBL/GenBank/DDBJ databases">
        <authorList>
            <person name="Sibley D."/>
            <person name="Venepally P."/>
            <person name="Karamycheva S."/>
            <person name="Hadjithomas M."/>
            <person name="Khan A."/>
            <person name="Brunk B."/>
            <person name="Roos D."/>
            <person name="Caler E."/>
            <person name="Lorenzi H."/>
        </authorList>
    </citation>
    <scope>NUCLEOTIDE SEQUENCE [LARGE SCALE GENOMIC DNA]</scope>
    <source>
        <strain evidence="3">p89</strain>
    </source>
</reference>
<dbReference type="EMBL" id="AEYI02001408">
    <property type="protein sequence ID" value="KFG37784.1"/>
    <property type="molecule type" value="Genomic_DNA"/>
</dbReference>
<organism evidence="2 3">
    <name type="scientific">Toxoplasma gondii p89</name>
    <dbReference type="NCBI Taxonomy" id="943119"/>
    <lineage>
        <taxon>Eukaryota</taxon>
        <taxon>Sar</taxon>
        <taxon>Alveolata</taxon>
        <taxon>Apicomplexa</taxon>
        <taxon>Conoidasida</taxon>
        <taxon>Coccidia</taxon>
        <taxon>Eucoccidiorida</taxon>
        <taxon>Eimeriorina</taxon>
        <taxon>Sarcocystidae</taxon>
        <taxon>Toxoplasma</taxon>
    </lineage>
</organism>
<dbReference type="Proteomes" id="UP000028828">
    <property type="component" value="Unassembled WGS sequence"/>
</dbReference>
<evidence type="ECO:0000313" key="3">
    <source>
        <dbReference type="Proteomes" id="UP000028828"/>
    </source>
</evidence>